<comment type="similarity">
    <text evidence="2 4">Belongs to the bacterial solute-binding protein 3 family.</text>
</comment>
<evidence type="ECO:0000256" key="5">
    <source>
        <dbReference type="SAM" id="SignalP"/>
    </source>
</evidence>
<name>A0ABW5TKH2_9ENTE</name>
<organism evidence="7 8">
    <name type="scientific">Enterococcus camelliae</name>
    <dbReference type="NCBI Taxonomy" id="453959"/>
    <lineage>
        <taxon>Bacteria</taxon>
        <taxon>Bacillati</taxon>
        <taxon>Bacillota</taxon>
        <taxon>Bacilli</taxon>
        <taxon>Lactobacillales</taxon>
        <taxon>Enterococcaceae</taxon>
        <taxon>Enterococcus</taxon>
    </lineage>
</organism>
<evidence type="ECO:0000256" key="2">
    <source>
        <dbReference type="ARBA" id="ARBA00010333"/>
    </source>
</evidence>
<feature type="domain" description="Solute-binding protein family 3/N-terminal" evidence="6">
    <location>
        <begin position="45"/>
        <end position="268"/>
    </location>
</feature>
<evidence type="ECO:0000256" key="4">
    <source>
        <dbReference type="RuleBase" id="RU003744"/>
    </source>
</evidence>
<dbReference type="InterPro" id="IPR001638">
    <property type="entry name" value="Solute-binding_3/MltF_N"/>
</dbReference>
<protein>
    <submittedName>
        <fullName evidence="7">Transporter substrate-binding domain-containing protein</fullName>
    </submittedName>
</protein>
<feature type="signal peptide" evidence="5">
    <location>
        <begin position="1"/>
        <end position="19"/>
    </location>
</feature>
<comment type="caution">
    <text evidence="7">The sequence shown here is derived from an EMBL/GenBank/DDBJ whole genome shotgun (WGS) entry which is preliminary data.</text>
</comment>
<keyword evidence="3 5" id="KW-0732">Signal</keyword>
<evidence type="ECO:0000313" key="8">
    <source>
        <dbReference type="Proteomes" id="UP001597427"/>
    </source>
</evidence>
<feature type="chain" id="PRO_5045694504" evidence="5">
    <location>
        <begin position="20"/>
        <end position="286"/>
    </location>
</feature>
<proteinExistence type="inferred from homology"/>
<dbReference type="Gene3D" id="3.40.190.10">
    <property type="entry name" value="Periplasmic binding protein-like II"/>
    <property type="match status" value="2"/>
</dbReference>
<gene>
    <name evidence="7" type="ORF">ACFSR0_09440</name>
</gene>
<dbReference type="Pfam" id="PF00497">
    <property type="entry name" value="SBP_bac_3"/>
    <property type="match status" value="1"/>
</dbReference>
<evidence type="ECO:0000313" key="7">
    <source>
        <dbReference type="EMBL" id="MFD2729643.1"/>
    </source>
</evidence>
<evidence type="ECO:0000256" key="3">
    <source>
        <dbReference type="ARBA" id="ARBA00022729"/>
    </source>
</evidence>
<comment type="subcellular location">
    <subcellularLocation>
        <location evidence="1">Cell envelope</location>
    </subcellularLocation>
</comment>
<dbReference type="PANTHER" id="PTHR35936:SF34">
    <property type="entry name" value="ABC TRANSPORTER EXTRACELLULAR-BINDING PROTEIN YCKB-RELATED"/>
    <property type="match status" value="1"/>
</dbReference>
<keyword evidence="8" id="KW-1185">Reference proteome</keyword>
<dbReference type="InterPro" id="IPR018313">
    <property type="entry name" value="SBP_3_CS"/>
</dbReference>
<evidence type="ECO:0000259" key="6">
    <source>
        <dbReference type="SMART" id="SM00062"/>
    </source>
</evidence>
<reference evidence="8" key="1">
    <citation type="journal article" date="2019" name="Int. J. Syst. Evol. Microbiol.">
        <title>The Global Catalogue of Microorganisms (GCM) 10K type strain sequencing project: providing services to taxonomists for standard genome sequencing and annotation.</title>
        <authorList>
            <consortium name="The Broad Institute Genomics Platform"/>
            <consortium name="The Broad Institute Genome Sequencing Center for Infectious Disease"/>
            <person name="Wu L."/>
            <person name="Ma J."/>
        </authorList>
    </citation>
    <scope>NUCLEOTIDE SEQUENCE [LARGE SCALE GENOMIC DNA]</scope>
    <source>
        <strain evidence="8">TISTR 932</strain>
    </source>
</reference>
<evidence type="ECO:0000256" key="1">
    <source>
        <dbReference type="ARBA" id="ARBA00004196"/>
    </source>
</evidence>
<accession>A0ABW5TKH2</accession>
<dbReference type="PANTHER" id="PTHR35936">
    <property type="entry name" value="MEMBRANE-BOUND LYTIC MUREIN TRANSGLYCOSYLASE F"/>
    <property type="match status" value="1"/>
</dbReference>
<sequence>MKKRLFVSFSVLFSLFIFVGCGSTTKSSSTTSSDTNWEKIKKNNTLTVATSGTLFPASYYNDNNQLVGYDIDVIKEVAKRLDLKVKTVEYNVDGQLAAVQNGSADLIANDMSINKTRAKKFTLSSPIKWSFGSMIVRKSDDSGIHSFADLKGKKAAGEATTNYMKIAESMGATLVSYDNATNDQYLTDVANGRTDVILNDYYLQKMATAALPDVPVKILPDMYFNLSSSGFLMKKTSTTLEKKLNQALADMEKDGTLKKISETYYYADVTQKPTEKIEKTFDVDKQ</sequence>
<dbReference type="SUPFAM" id="SSF53850">
    <property type="entry name" value="Periplasmic binding protein-like II"/>
    <property type="match status" value="1"/>
</dbReference>
<dbReference type="PROSITE" id="PS01039">
    <property type="entry name" value="SBP_BACTERIAL_3"/>
    <property type="match status" value="1"/>
</dbReference>
<dbReference type="PROSITE" id="PS51257">
    <property type="entry name" value="PROKAR_LIPOPROTEIN"/>
    <property type="match status" value="1"/>
</dbReference>
<dbReference type="SMART" id="SM00062">
    <property type="entry name" value="PBPb"/>
    <property type="match status" value="1"/>
</dbReference>
<dbReference type="Proteomes" id="UP001597427">
    <property type="component" value="Unassembled WGS sequence"/>
</dbReference>
<dbReference type="EMBL" id="JBHUMO010000056">
    <property type="protein sequence ID" value="MFD2729643.1"/>
    <property type="molecule type" value="Genomic_DNA"/>
</dbReference>
<dbReference type="RefSeq" id="WP_379982201.1">
    <property type="nucleotide sequence ID" value="NZ_JBHUMO010000056.1"/>
</dbReference>